<evidence type="ECO:0000256" key="4">
    <source>
        <dbReference type="ARBA" id="ARBA00022605"/>
    </source>
</evidence>
<reference evidence="13 14" key="1">
    <citation type="submission" date="2024-03" db="EMBL/GenBank/DDBJ databases">
        <title>A Dehalogenimonas Isolated from Estuarine Sediments Dihaloeliminates Chlorinated Alkanes.</title>
        <authorList>
            <person name="Yang Y."/>
            <person name="Wang H."/>
        </authorList>
    </citation>
    <scope>NUCLEOTIDE SEQUENCE [LARGE SCALE GENOMIC DNA]</scope>
    <source>
        <strain evidence="13 14">W</strain>
    </source>
</reference>
<keyword evidence="10 11" id="KW-0456">Lyase</keyword>
<evidence type="ECO:0000256" key="12">
    <source>
        <dbReference type="RuleBase" id="RU000605"/>
    </source>
</evidence>
<dbReference type="NCBIfam" id="TIGR00033">
    <property type="entry name" value="aroC"/>
    <property type="match status" value="1"/>
</dbReference>
<dbReference type="PIRSF" id="PIRSF001456">
    <property type="entry name" value="Chorismate_synth"/>
    <property type="match status" value="1"/>
</dbReference>
<comment type="subunit">
    <text evidence="11">Homotetramer.</text>
</comment>
<evidence type="ECO:0000256" key="2">
    <source>
        <dbReference type="ARBA" id="ARBA00008014"/>
    </source>
</evidence>
<keyword evidence="7 11" id="KW-0274">FAD</keyword>
<evidence type="ECO:0000256" key="3">
    <source>
        <dbReference type="ARBA" id="ARBA00013036"/>
    </source>
</evidence>
<dbReference type="NCBIfam" id="NF003793">
    <property type="entry name" value="PRK05382.1"/>
    <property type="match status" value="1"/>
</dbReference>
<dbReference type="CDD" id="cd07304">
    <property type="entry name" value="Chorismate_synthase"/>
    <property type="match status" value="1"/>
</dbReference>
<dbReference type="PANTHER" id="PTHR21085:SF0">
    <property type="entry name" value="CHORISMATE SYNTHASE"/>
    <property type="match status" value="1"/>
</dbReference>
<name>A0ABZ2J1H4_9CHLR</name>
<protein>
    <recommendedName>
        <fullName evidence="3 11">Chorismate synthase</fullName>
        <shortName evidence="11">CS</shortName>
        <ecNumber evidence="3 11">4.2.3.5</ecNumber>
    </recommendedName>
    <alternativeName>
        <fullName evidence="11">5-enolpyruvylshikimate-3-phosphate phospholyase</fullName>
    </alternativeName>
</protein>
<keyword evidence="4 11" id="KW-0028">Amino-acid biosynthesis</keyword>
<feature type="binding site" evidence="11">
    <location>
        <position position="287"/>
    </location>
    <ligand>
        <name>FMN</name>
        <dbReference type="ChEBI" id="CHEBI:58210"/>
    </ligand>
</feature>
<feature type="binding site" evidence="11">
    <location>
        <position position="329"/>
    </location>
    <ligand>
        <name>FMN</name>
        <dbReference type="ChEBI" id="CHEBI:58210"/>
    </ligand>
</feature>
<dbReference type="PROSITE" id="PS00788">
    <property type="entry name" value="CHORISMATE_SYNTHASE_2"/>
    <property type="match status" value="1"/>
</dbReference>
<dbReference type="GO" id="GO:0004107">
    <property type="term" value="F:chorismate synthase activity"/>
    <property type="evidence" value="ECO:0007669"/>
    <property type="project" value="UniProtKB-EC"/>
</dbReference>
<dbReference type="Gene3D" id="3.60.150.10">
    <property type="entry name" value="Chorismate synthase AroC"/>
    <property type="match status" value="1"/>
</dbReference>
<evidence type="ECO:0000256" key="10">
    <source>
        <dbReference type="ARBA" id="ARBA00023239"/>
    </source>
</evidence>
<comment type="caution">
    <text evidence="11">Lacks conserved residue(s) required for the propagation of feature annotation.</text>
</comment>
<evidence type="ECO:0000256" key="6">
    <source>
        <dbReference type="ARBA" id="ARBA00022643"/>
    </source>
</evidence>
<evidence type="ECO:0000256" key="8">
    <source>
        <dbReference type="ARBA" id="ARBA00022857"/>
    </source>
</evidence>
<evidence type="ECO:0000256" key="5">
    <source>
        <dbReference type="ARBA" id="ARBA00022630"/>
    </source>
</evidence>
<feature type="binding site" evidence="11">
    <location>
        <position position="47"/>
    </location>
    <ligand>
        <name>NADP(+)</name>
        <dbReference type="ChEBI" id="CHEBI:58349"/>
    </ligand>
</feature>
<dbReference type="PANTHER" id="PTHR21085">
    <property type="entry name" value="CHORISMATE SYNTHASE"/>
    <property type="match status" value="1"/>
</dbReference>
<accession>A0ABZ2J1H4</accession>
<proteinExistence type="inferred from homology"/>
<keyword evidence="9 11" id="KW-0057">Aromatic amino acid biosynthesis</keyword>
<evidence type="ECO:0000256" key="11">
    <source>
        <dbReference type="HAMAP-Rule" id="MF_00300"/>
    </source>
</evidence>
<evidence type="ECO:0000313" key="13">
    <source>
        <dbReference type="EMBL" id="WWX24770.1"/>
    </source>
</evidence>
<dbReference type="EMBL" id="CP146612">
    <property type="protein sequence ID" value="WWX24770.1"/>
    <property type="molecule type" value="Genomic_DNA"/>
</dbReference>
<dbReference type="Pfam" id="PF01264">
    <property type="entry name" value="Chorismate_synt"/>
    <property type="match status" value="1"/>
</dbReference>
<dbReference type="InterPro" id="IPR000453">
    <property type="entry name" value="Chorismate_synth"/>
</dbReference>
<dbReference type="EC" id="4.2.3.5" evidence="3 11"/>
<keyword evidence="5 11" id="KW-0285">Flavoprotein</keyword>
<dbReference type="HAMAP" id="MF_00300">
    <property type="entry name" value="Chorismate_synth"/>
    <property type="match status" value="1"/>
</dbReference>
<feature type="binding site" evidence="11">
    <location>
        <begin position="126"/>
        <end position="128"/>
    </location>
    <ligand>
        <name>FMN</name>
        <dbReference type="ChEBI" id="CHEBI:58210"/>
    </ligand>
</feature>
<dbReference type="RefSeq" id="WP_338736888.1">
    <property type="nucleotide sequence ID" value="NZ_CP146612.1"/>
</dbReference>
<evidence type="ECO:0000256" key="7">
    <source>
        <dbReference type="ARBA" id="ARBA00022827"/>
    </source>
</evidence>
<dbReference type="PROSITE" id="PS00787">
    <property type="entry name" value="CHORISMATE_SYNTHASE_1"/>
    <property type="match status" value="1"/>
</dbReference>
<comment type="catalytic activity">
    <reaction evidence="11 12">
        <text>5-O-(1-carboxyvinyl)-3-phosphoshikimate = chorismate + phosphate</text>
        <dbReference type="Rhea" id="RHEA:21020"/>
        <dbReference type="ChEBI" id="CHEBI:29748"/>
        <dbReference type="ChEBI" id="CHEBI:43474"/>
        <dbReference type="ChEBI" id="CHEBI:57701"/>
        <dbReference type="EC" id="4.2.3.5"/>
    </reaction>
</comment>
<sequence>MNNSLGEIFRITSFGESHGDCIGIVVDGCPAGLPLTVEDIQQEADKRKSGRNRPLATARKEEDRVEIFSGIFNGRTTGAPIMMSIWNRNIDSSEYEKVIKLIRPGHADFTAWEKYGGFHDWRGSGRFSGRITAGFVMAGAVAKKLLATIGIETVAHVVEIGGIKADPPDDVSEIRRIMAENEVSCADVAAATRMIDAIKTAGRAGDSVGGVIEAWATGLPVGLGEPVFDTLEGCLAKAYFAIPAVKAVEFGAGAEVARMSGSDGNDPFAMVDGRVRTAGNNAGGILGGISNGMPLIARLAVKATPSIAKEQRTVDLTSGEEATLKVGGRHDTCIVPRAAVVAESMTAVVLADLALRGGFIGRIIK</sequence>
<dbReference type="Proteomes" id="UP001375370">
    <property type="component" value="Chromosome"/>
</dbReference>
<comment type="pathway">
    <text evidence="1 11 12">Metabolic intermediate biosynthesis; chorismate biosynthesis; chorismate from D-erythrose 4-phosphate and phosphoenolpyruvate: step 7/7.</text>
</comment>
<comment type="cofactor">
    <cofactor evidence="11 12">
        <name>FMNH2</name>
        <dbReference type="ChEBI" id="CHEBI:57618"/>
    </cofactor>
    <text evidence="11 12">Reduced FMN (FMNH(2)).</text>
</comment>
<dbReference type="InterPro" id="IPR020541">
    <property type="entry name" value="Chorismate_synthase_CS"/>
</dbReference>
<dbReference type="InterPro" id="IPR035904">
    <property type="entry name" value="Chorismate_synth_AroC_sf"/>
</dbReference>
<comment type="function">
    <text evidence="11">Catalyzes the anti-1,4-elimination of the C-3 phosphate and the C-6 proR hydrogen from 5-enolpyruvylshikimate-3-phosphate (EPSP) to yield chorismate, which is the branch point compound that serves as the starting substrate for the three terminal pathways of aromatic amino acid biosynthesis. This reaction introduces a second double bond into the aromatic ring system.</text>
</comment>
<keyword evidence="6 11" id="KW-0288">FMN</keyword>
<evidence type="ECO:0000256" key="9">
    <source>
        <dbReference type="ARBA" id="ARBA00023141"/>
    </source>
</evidence>
<feature type="binding site" evidence="11">
    <location>
        <begin position="302"/>
        <end position="306"/>
    </location>
    <ligand>
        <name>FMN</name>
        <dbReference type="ChEBI" id="CHEBI:58210"/>
    </ligand>
</feature>
<dbReference type="SUPFAM" id="SSF103263">
    <property type="entry name" value="Chorismate synthase, AroC"/>
    <property type="match status" value="1"/>
</dbReference>
<keyword evidence="14" id="KW-1185">Reference proteome</keyword>
<keyword evidence="8 11" id="KW-0521">NADP</keyword>
<evidence type="ECO:0000313" key="14">
    <source>
        <dbReference type="Proteomes" id="UP001375370"/>
    </source>
</evidence>
<comment type="similarity">
    <text evidence="2 11 12">Belongs to the chorismate synthase family.</text>
</comment>
<evidence type="ECO:0000256" key="1">
    <source>
        <dbReference type="ARBA" id="ARBA00005044"/>
    </source>
</evidence>
<organism evidence="13 14">
    <name type="scientific">Candidatus Dehalogenimonas loeffleri</name>
    <dbReference type="NCBI Taxonomy" id="3127115"/>
    <lineage>
        <taxon>Bacteria</taxon>
        <taxon>Bacillati</taxon>
        <taxon>Chloroflexota</taxon>
        <taxon>Dehalococcoidia</taxon>
        <taxon>Dehalococcoidales</taxon>
        <taxon>Dehalococcoidaceae</taxon>
        <taxon>Dehalogenimonas</taxon>
    </lineage>
</organism>
<gene>
    <name evidence="11 13" type="primary">aroC</name>
    <name evidence="13" type="ORF">V8247_05750</name>
</gene>